<keyword evidence="4" id="KW-1185">Reference proteome</keyword>
<dbReference type="PROSITE" id="PS50943">
    <property type="entry name" value="HTH_CROC1"/>
    <property type="match status" value="1"/>
</dbReference>
<dbReference type="PANTHER" id="PTHR46797:SF1">
    <property type="entry name" value="METHYLPHOSPHONATE SYNTHASE"/>
    <property type="match status" value="1"/>
</dbReference>
<dbReference type="PANTHER" id="PTHR46797">
    <property type="entry name" value="HTH-TYPE TRANSCRIPTIONAL REGULATOR"/>
    <property type="match status" value="1"/>
</dbReference>
<keyword evidence="1" id="KW-0238">DNA-binding</keyword>
<dbReference type="Pfam" id="PF01381">
    <property type="entry name" value="HTH_3"/>
    <property type="match status" value="1"/>
</dbReference>
<dbReference type="Gene3D" id="1.10.260.40">
    <property type="entry name" value="lambda repressor-like DNA-binding domains"/>
    <property type="match status" value="1"/>
</dbReference>
<dbReference type="SMART" id="SM00530">
    <property type="entry name" value="HTH_XRE"/>
    <property type="match status" value="1"/>
</dbReference>
<dbReference type="CDD" id="cd00093">
    <property type="entry name" value="HTH_XRE"/>
    <property type="match status" value="1"/>
</dbReference>
<gene>
    <name evidence="3" type="ORF">H8S02_11930</name>
</gene>
<proteinExistence type="predicted"/>
<name>A0ABR7GQQ6_9FIRM</name>
<protein>
    <submittedName>
        <fullName evidence="3">Helix-turn-helix transcriptional regulator</fullName>
    </submittedName>
</protein>
<dbReference type="InterPro" id="IPR010982">
    <property type="entry name" value="Lambda_DNA-bd_dom_sf"/>
</dbReference>
<dbReference type="InterPro" id="IPR050807">
    <property type="entry name" value="TransReg_Diox_bact_type"/>
</dbReference>
<organism evidence="3 4">
    <name type="scientific">Agathobaculum hominis</name>
    <dbReference type="NCBI Taxonomy" id="2763014"/>
    <lineage>
        <taxon>Bacteria</taxon>
        <taxon>Bacillati</taxon>
        <taxon>Bacillota</taxon>
        <taxon>Clostridia</taxon>
        <taxon>Eubacteriales</taxon>
        <taxon>Butyricicoccaceae</taxon>
        <taxon>Agathobaculum</taxon>
    </lineage>
</organism>
<evidence type="ECO:0000259" key="2">
    <source>
        <dbReference type="PROSITE" id="PS50943"/>
    </source>
</evidence>
<sequence length="105" mass="11876">MRGVAMEVGKRIVELRQQKGITTNKLANLCGLSQSFVRSVEIGEKNISVENLTLICDALHISLKDFFDCPVEGTLFTDDELQSQLSRLSERQKKALLEFIKTMKM</sequence>
<dbReference type="EMBL" id="JACOPK010000013">
    <property type="protein sequence ID" value="MBC5696635.1"/>
    <property type="molecule type" value="Genomic_DNA"/>
</dbReference>
<dbReference type="SUPFAM" id="SSF47413">
    <property type="entry name" value="lambda repressor-like DNA-binding domains"/>
    <property type="match status" value="1"/>
</dbReference>
<reference evidence="3 4" key="1">
    <citation type="submission" date="2020-08" db="EMBL/GenBank/DDBJ databases">
        <title>Genome public.</title>
        <authorList>
            <person name="Liu C."/>
            <person name="Sun Q."/>
        </authorList>
    </citation>
    <scope>NUCLEOTIDE SEQUENCE [LARGE SCALE GENOMIC DNA]</scope>
    <source>
        <strain evidence="3 4">M2</strain>
    </source>
</reference>
<dbReference type="Proteomes" id="UP000641741">
    <property type="component" value="Unassembled WGS sequence"/>
</dbReference>
<dbReference type="InterPro" id="IPR001387">
    <property type="entry name" value="Cro/C1-type_HTH"/>
</dbReference>
<feature type="domain" description="HTH cro/C1-type" evidence="2">
    <location>
        <begin position="12"/>
        <end position="66"/>
    </location>
</feature>
<accession>A0ABR7GQQ6</accession>
<evidence type="ECO:0000256" key="1">
    <source>
        <dbReference type="ARBA" id="ARBA00023125"/>
    </source>
</evidence>
<comment type="caution">
    <text evidence="3">The sequence shown here is derived from an EMBL/GenBank/DDBJ whole genome shotgun (WGS) entry which is preliminary data.</text>
</comment>
<evidence type="ECO:0000313" key="4">
    <source>
        <dbReference type="Proteomes" id="UP000641741"/>
    </source>
</evidence>
<evidence type="ECO:0000313" key="3">
    <source>
        <dbReference type="EMBL" id="MBC5696635.1"/>
    </source>
</evidence>